<dbReference type="Pfam" id="PF04082">
    <property type="entry name" value="Fungal_trans"/>
    <property type="match status" value="1"/>
</dbReference>
<dbReference type="OrthoDB" id="3989227at2759"/>
<dbReference type="CDD" id="cd00067">
    <property type="entry name" value="GAL4"/>
    <property type="match status" value="1"/>
</dbReference>
<evidence type="ECO:0000313" key="9">
    <source>
        <dbReference type="EMBL" id="RAL08049.1"/>
    </source>
</evidence>
<keyword evidence="4" id="KW-0238">DNA-binding</keyword>
<feature type="compositionally biased region" description="Polar residues" evidence="7">
    <location>
        <begin position="436"/>
        <end position="446"/>
    </location>
</feature>
<dbReference type="InterPro" id="IPR036864">
    <property type="entry name" value="Zn2-C6_fun-type_DNA-bd_sf"/>
</dbReference>
<organism evidence="9 10">
    <name type="scientific">Aspergillus homomorphus (strain CBS 101889)</name>
    <dbReference type="NCBI Taxonomy" id="1450537"/>
    <lineage>
        <taxon>Eukaryota</taxon>
        <taxon>Fungi</taxon>
        <taxon>Dikarya</taxon>
        <taxon>Ascomycota</taxon>
        <taxon>Pezizomycotina</taxon>
        <taxon>Eurotiomycetes</taxon>
        <taxon>Eurotiomycetidae</taxon>
        <taxon>Eurotiales</taxon>
        <taxon>Aspergillaceae</taxon>
        <taxon>Aspergillus</taxon>
        <taxon>Aspergillus subgen. Circumdati</taxon>
    </lineage>
</organism>
<feature type="region of interest" description="Disordered" evidence="7">
    <location>
        <begin position="436"/>
        <end position="455"/>
    </location>
</feature>
<proteinExistence type="predicted"/>
<reference evidence="9 10" key="1">
    <citation type="submission" date="2018-02" db="EMBL/GenBank/DDBJ databases">
        <title>The genomes of Aspergillus section Nigri reveals drivers in fungal speciation.</title>
        <authorList>
            <consortium name="DOE Joint Genome Institute"/>
            <person name="Vesth T.C."/>
            <person name="Nybo J."/>
            <person name="Theobald S."/>
            <person name="Brandl J."/>
            <person name="Frisvad J.C."/>
            <person name="Nielsen K.F."/>
            <person name="Lyhne E.K."/>
            <person name="Kogle M.E."/>
            <person name="Kuo A."/>
            <person name="Riley R."/>
            <person name="Clum A."/>
            <person name="Nolan M."/>
            <person name="Lipzen A."/>
            <person name="Salamov A."/>
            <person name="Henrissat B."/>
            <person name="Wiebenga A."/>
            <person name="De vries R.P."/>
            <person name="Grigoriev I.V."/>
            <person name="Mortensen U.H."/>
            <person name="Andersen M.R."/>
            <person name="Baker S.E."/>
        </authorList>
    </citation>
    <scope>NUCLEOTIDE SEQUENCE [LARGE SCALE GENOMIC DNA]</scope>
    <source>
        <strain evidence="9 10">CBS 101889</strain>
    </source>
</reference>
<dbReference type="SMART" id="SM00066">
    <property type="entry name" value="GAL4"/>
    <property type="match status" value="1"/>
</dbReference>
<evidence type="ECO:0000313" key="10">
    <source>
        <dbReference type="Proteomes" id="UP000248961"/>
    </source>
</evidence>
<dbReference type="SUPFAM" id="SSF57701">
    <property type="entry name" value="Zn2/Cys6 DNA-binding domain"/>
    <property type="match status" value="1"/>
</dbReference>
<evidence type="ECO:0000256" key="6">
    <source>
        <dbReference type="ARBA" id="ARBA00023242"/>
    </source>
</evidence>
<evidence type="ECO:0000256" key="3">
    <source>
        <dbReference type="ARBA" id="ARBA00023015"/>
    </source>
</evidence>
<comment type="subcellular location">
    <subcellularLocation>
        <location evidence="1">Nucleus</location>
    </subcellularLocation>
</comment>
<dbReference type="PROSITE" id="PS00463">
    <property type="entry name" value="ZN2_CY6_FUNGAL_1"/>
    <property type="match status" value="1"/>
</dbReference>
<dbReference type="Pfam" id="PF00172">
    <property type="entry name" value="Zn_clus"/>
    <property type="match status" value="1"/>
</dbReference>
<sequence length="804" mass="90141">MASSPVTLGSASENHANLSMASSKPRSCLVCRQRKVRCDKQSPCSNCRRGKIACISPSTADRPPRWARRLGQLPSFSKGEATTVQESSMEVGQMMDRLQSLENLVHELKGQLKQVHSLESADANSLAGGHSPESSTREDQASQRSSSKAGTNNIQTRFGRLVLQDDSHCRYVSSGFWSRVDDEMTTSNLLHDDSDSAEDEACTSQLSSVSEQERTAAERHAFLFGLNLKSGTPDLRELHPLPSQIPFMLETFAENVNQFLGIVHMPTVTTVVREWRSSGRNALTPSNNALLFAIYYATIASMEDEDVMTNFGSSKSELNLKYRLGLEHALAKADFLNAPDIVLVQAFTIFLYLSRRYDSPRFIWMMTGFVIRMAQYLGLQRDGAQFESFTPYEVELRRRAWWGVCLLDIRASEDQGTDLTIAQGAFDTKLPLNINDSDISPDTEQTPPERHGVTDMSIPRLSAHMTTIMREMMVRGVDHGIAGMQEQSRSVDEIYRKLDEEYLQHTAGLNSIVSWVAINLIRLVMAKMTLIVFLPVLFSTPSQDLSEELRTKLLCAAIEVAEYNHALNAEQSSRHLRWLYQTCTHWHAIVYLLIEISRRPWSPFVERAWVALHSSWLIPAPSPIAKNLRIWIPLRKLMDKARRHREAELSCLWNDPEAVAKLAVEAQSAPTPSSPGLLGPGSVVEDYYQRWHQLVSIPEGSGSQPTQARTDSTMSHNHEMTDAAAGSPALMMHPHAAALVETQYGNVSETPGPLPDFTMDYVNSAWSTSDPLFQDLGRNFADPRLDLESDMDWHNWIETAKCIQ</sequence>
<keyword evidence="5" id="KW-0804">Transcription</keyword>
<dbReference type="GO" id="GO:0006351">
    <property type="term" value="P:DNA-templated transcription"/>
    <property type="evidence" value="ECO:0007669"/>
    <property type="project" value="InterPro"/>
</dbReference>
<evidence type="ECO:0000256" key="2">
    <source>
        <dbReference type="ARBA" id="ARBA00022723"/>
    </source>
</evidence>
<evidence type="ECO:0000256" key="1">
    <source>
        <dbReference type="ARBA" id="ARBA00004123"/>
    </source>
</evidence>
<feature type="domain" description="Zn(2)-C6 fungal-type" evidence="8">
    <location>
        <begin position="27"/>
        <end position="56"/>
    </location>
</feature>
<dbReference type="AlphaFoldDB" id="A0A395HKM4"/>
<dbReference type="GO" id="GO:0008270">
    <property type="term" value="F:zinc ion binding"/>
    <property type="evidence" value="ECO:0007669"/>
    <property type="project" value="InterPro"/>
</dbReference>
<protein>
    <recommendedName>
        <fullName evidence="8">Zn(2)-C6 fungal-type domain-containing protein</fullName>
    </recommendedName>
</protein>
<keyword evidence="10" id="KW-1185">Reference proteome</keyword>
<dbReference type="InterPro" id="IPR001138">
    <property type="entry name" value="Zn2Cys6_DnaBD"/>
</dbReference>
<dbReference type="RefSeq" id="XP_025547203.1">
    <property type="nucleotide sequence ID" value="XM_025700780.1"/>
</dbReference>
<evidence type="ECO:0000256" key="4">
    <source>
        <dbReference type="ARBA" id="ARBA00023125"/>
    </source>
</evidence>
<dbReference type="STRING" id="1450537.A0A395HKM4"/>
<keyword evidence="2" id="KW-0479">Metal-binding</keyword>
<dbReference type="GeneID" id="37205069"/>
<evidence type="ECO:0000256" key="5">
    <source>
        <dbReference type="ARBA" id="ARBA00023163"/>
    </source>
</evidence>
<feature type="region of interest" description="Disordered" evidence="7">
    <location>
        <begin position="697"/>
        <end position="716"/>
    </location>
</feature>
<dbReference type="InterPro" id="IPR050613">
    <property type="entry name" value="Sec_Metabolite_Reg"/>
</dbReference>
<dbReference type="PANTHER" id="PTHR31001:SF50">
    <property type="entry name" value="ZN(II)2CYS6 TRANSCRIPTION FACTOR (EUROFUNG)"/>
    <property type="match status" value="1"/>
</dbReference>
<keyword evidence="6" id="KW-0539">Nucleus</keyword>
<dbReference type="Proteomes" id="UP000248961">
    <property type="component" value="Unassembled WGS sequence"/>
</dbReference>
<dbReference type="GO" id="GO:0000981">
    <property type="term" value="F:DNA-binding transcription factor activity, RNA polymerase II-specific"/>
    <property type="evidence" value="ECO:0007669"/>
    <property type="project" value="InterPro"/>
</dbReference>
<dbReference type="EMBL" id="KZ824320">
    <property type="protein sequence ID" value="RAL08049.1"/>
    <property type="molecule type" value="Genomic_DNA"/>
</dbReference>
<dbReference type="Gene3D" id="4.10.240.10">
    <property type="entry name" value="Zn(2)-C6 fungal-type DNA-binding domain"/>
    <property type="match status" value="1"/>
</dbReference>
<evidence type="ECO:0000256" key="7">
    <source>
        <dbReference type="SAM" id="MobiDB-lite"/>
    </source>
</evidence>
<feature type="region of interest" description="Disordered" evidence="7">
    <location>
        <begin position="115"/>
        <end position="153"/>
    </location>
</feature>
<dbReference type="InterPro" id="IPR007219">
    <property type="entry name" value="XnlR_reg_dom"/>
</dbReference>
<dbReference type="GO" id="GO:0005634">
    <property type="term" value="C:nucleus"/>
    <property type="evidence" value="ECO:0007669"/>
    <property type="project" value="UniProtKB-SubCell"/>
</dbReference>
<dbReference type="SMART" id="SM00906">
    <property type="entry name" value="Fungal_trans"/>
    <property type="match status" value="1"/>
</dbReference>
<gene>
    <name evidence="9" type="ORF">BO97DRAFT_480882</name>
</gene>
<keyword evidence="3" id="KW-0805">Transcription regulation</keyword>
<dbReference type="VEuPathDB" id="FungiDB:BO97DRAFT_480882"/>
<name>A0A395HKM4_ASPHC</name>
<dbReference type="GO" id="GO:0003677">
    <property type="term" value="F:DNA binding"/>
    <property type="evidence" value="ECO:0007669"/>
    <property type="project" value="UniProtKB-KW"/>
</dbReference>
<dbReference type="GO" id="GO:0009893">
    <property type="term" value="P:positive regulation of metabolic process"/>
    <property type="evidence" value="ECO:0007669"/>
    <property type="project" value="UniProtKB-ARBA"/>
</dbReference>
<dbReference type="CDD" id="cd12148">
    <property type="entry name" value="fungal_TF_MHR"/>
    <property type="match status" value="1"/>
</dbReference>
<dbReference type="PROSITE" id="PS50048">
    <property type="entry name" value="ZN2_CY6_FUNGAL_2"/>
    <property type="match status" value="1"/>
</dbReference>
<feature type="compositionally biased region" description="Polar residues" evidence="7">
    <location>
        <begin position="701"/>
        <end position="715"/>
    </location>
</feature>
<evidence type="ECO:0000259" key="8">
    <source>
        <dbReference type="PROSITE" id="PS50048"/>
    </source>
</evidence>
<accession>A0A395HKM4</accession>
<feature type="compositionally biased region" description="Polar residues" evidence="7">
    <location>
        <begin position="142"/>
        <end position="153"/>
    </location>
</feature>
<dbReference type="PANTHER" id="PTHR31001">
    <property type="entry name" value="UNCHARACTERIZED TRANSCRIPTIONAL REGULATORY PROTEIN"/>
    <property type="match status" value="1"/>
</dbReference>